<evidence type="ECO:0000256" key="2">
    <source>
        <dbReference type="ARBA" id="ARBA00005417"/>
    </source>
</evidence>
<feature type="domain" description="ABC transporter" evidence="10">
    <location>
        <begin position="19"/>
        <end position="258"/>
    </location>
</feature>
<feature type="transmembrane region" description="Helical" evidence="9">
    <location>
        <begin position="365"/>
        <end position="383"/>
    </location>
</feature>
<dbReference type="InterPro" id="IPR027417">
    <property type="entry name" value="P-loop_NTPase"/>
</dbReference>
<dbReference type="EMBL" id="NQVN01000002">
    <property type="protein sequence ID" value="PIP00307.1"/>
    <property type="molecule type" value="Genomic_DNA"/>
</dbReference>
<comment type="similarity">
    <text evidence="2">Belongs to the ABC transporter superfamily.</text>
</comment>
<feature type="transmembrane region" description="Helical" evidence="9">
    <location>
        <begin position="534"/>
        <end position="560"/>
    </location>
</feature>
<keyword evidence="6" id="KW-0067">ATP-binding</keyword>
<dbReference type="InterPro" id="IPR017871">
    <property type="entry name" value="ABC_transporter-like_CS"/>
</dbReference>
<comment type="caution">
    <text evidence="12">The sequence shown here is derived from an EMBL/GenBank/DDBJ whole genome shotgun (WGS) entry which is preliminary data.</text>
</comment>
<dbReference type="PANTHER" id="PTHR43869">
    <property type="entry name" value="GLYCINE BETAINE/PROLINE BETAINE TRANSPORT SYSTEM ATP-BINDING PROTEIN PROV"/>
    <property type="match status" value="1"/>
</dbReference>
<feature type="transmembrane region" description="Helical" evidence="9">
    <location>
        <begin position="642"/>
        <end position="661"/>
    </location>
</feature>
<accession>A0A2G9X017</accession>
<dbReference type="FunFam" id="3.40.50.300:FF:000425">
    <property type="entry name" value="Probable ABC transporter, ATP-binding subunit"/>
    <property type="match status" value="1"/>
</dbReference>
<dbReference type="AlphaFoldDB" id="A0A2G9X017"/>
<evidence type="ECO:0000313" key="12">
    <source>
        <dbReference type="EMBL" id="PIP00307.1"/>
    </source>
</evidence>
<dbReference type="InterPro" id="IPR051921">
    <property type="entry name" value="ABC_osmolyte_uptake_ATP-bind"/>
</dbReference>
<evidence type="ECO:0000313" key="13">
    <source>
        <dbReference type="Proteomes" id="UP000231070"/>
    </source>
</evidence>
<evidence type="ECO:0000256" key="7">
    <source>
        <dbReference type="ARBA" id="ARBA00022989"/>
    </source>
</evidence>
<sequence>MMHLRPQEIQANNSGDAAIAFIGVHKYFGGDETNPVLTGIDLEIRVGEIFCLMGTSGSGKSTLLRLVNRLIAPSSGAIRVHGRDLAKLDPAALRGLRAQTVGMVFQDFGLLPHRTALENVELPLELRQVPPAERSAAARLQLERVGLAEAADKHPSQLSGGMRQRVGLARALVGRPDILLMDEPFGALDPTIRRDLRQQVTELVRRNGITTLLVTHDPAEALAMADRIAVLRDGVIVQVATPEEIVAHPADAGVADFFGGAVDADAPATRQPAAVTEEDTAAEPAASGRSRLAAVAIGPARFAAGRPALFWAGLPIEALLAAALGASLGNGWPVGAALAAAAILLSRGLWSLVPAGGAEYRRRGPILAALLLYAIDAIVLARAHGSLIAGDFGLPLADRSRALWAGGYLDAAVAATQVALAPVFAGVVAAVRSTIDASEALLGWLPWPVPALALVYAAGQFAGRAVFALTVVAVAYLVLFGYWPPTIATVSLVGAAVALTVIVGVPVGVLMARSRLTRHVLSPLLDVMQTLPSFVYLIPAVAFFSVGKTPAVVATIVFSLPPMIRLTALGITEVPRSAVEAAVAHGATPLQTLVKVELPLAARSLLLGVNQTIVMSLSMVVIAAMIGAGGLGYDVVTALRNIQSGAGLLAGLAIVFCALVPDRIIQGAMRRWGDPSGPHPHP</sequence>
<evidence type="ECO:0000259" key="11">
    <source>
        <dbReference type="PROSITE" id="PS50928"/>
    </source>
</evidence>
<evidence type="ECO:0000256" key="9">
    <source>
        <dbReference type="RuleBase" id="RU363032"/>
    </source>
</evidence>
<gene>
    <name evidence="12" type="ORF">CJ014_06120</name>
</gene>
<dbReference type="SUPFAM" id="SSF52540">
    <property type="entry name" value="P-loop containing nucleoside triphosphate hydrolases"/>
    <property type="match status" value="1"/>
</dbReference>
<feature type="domain" description="ABC transmembrane type-1" evidence="11">
    <location>
        <begin position="486"/>
        <end position="665"/>
    </location>
</feature>
<dbReference type="PANTHER" id="PTHR43869:SF1">
    <property type="entry name" value="GLYCINE BETAINE_PROLINE BETAINE TRANSPORT SYSTEM ATP-BINDING PROTEIN PROV"/>
    <property type="match status" value="1"/>
</dbReference>
<name>A0A2G9X017_9HYPH</name>
<dbReference type="GO" id="GO:0005886">
    <property type="term" value="C:plasma membrane"/>
    <property type="evidence" value="ECO:0007669"/>
    <property type="project" value="UniProtKB-SubCell"/>
</dbReference>
<dbReference type="RefSeq" id="WP_100079643.1">
    <property type="nucleotide sequence ID" value="NZ_NQVN01000002.1"/>
</dbReference>
<keyword evidence="7 9" id="KW-1133">Transmembrane helix</keyword>
<dbReference type="InterPro" id="IPR003593">
    <property type="entry name" value="AAA+_ATPase"/>
</dbReference>
<evidence type="ECO:0000256" key="5">
    <source>
        <dbReference type="ARBA" id="ARBA00022741"/>
    </source>
</evidence>
<dbReference type="Gene3D" id="1.10.3720.10">
    <property type="entry name" value="MetI-like"/>
    <property type="match status" value="1"/>
</dbReference>
<evidence type="ECO:0000259" key="10">
    <source>
        <dbReference type="PROSITE" id="PS50893"/>
    </source>
</evidence>
<feature type="transmembrane region" description="Helical" evidence="9">
    <location>
        <begin position="334"/>
        <end position="353"/>
    </location>
</feature>
<evidence type="ECO:0000256" key="1">
    <source>
        <dbReference type="ARBA" id="ARBA00004651"/>
    </source>
</evidence>
<feature type="transmembrane region" description="Helical" evidence="9">
    <location>
        <begin position="441"/>
        <end position="459"/>
    </location>
</feature>
<dbReference type="PROSITE" id="PS50893">
    <property type="entry name" value="ABC_TRANSPORTER_2"/>
    <property type="match status" value="1"/>
</dbReference>
<dbReference type="Pfam" id="PF00005">
    <property type="entry name" value="ABC_tran"/>
    <property type="match status" value="1"/>
</dbReference>
<dbReference type="CDD" id="cd06261">
    <property type="entry name" value="TM_PBP2"/>
    <property type="match status" value="1"/>
</dbReference>
<reference evidence="12 13" key="1">
    <citation type="submission" date="2017-08" db="EMBL/GenBank/DDBJ databases">
        <title>Pleomorphomonas carboxidotrophicus sp. nov., a new mesophilic hydrogenogenic carboxidotroph.</title>
        <authorList>
            <person name="Esquivel-Elizondo S."/>
            <person name="Krajmalnik-Brown R."/>
            <person name="Maldonado J."/>
        </authorList>
    </citation>
    <scope>NUCLEOTIDE SEQUENCE [LARGE SCALE GENOMIC DNA]</scope>
    <source>
        <strain evidence="12 13">SVCO-16</strain>
    </source>
</reference>
<comment type="subcellular location">
    <subcellularLocation>
        <location evidence="1 9">Cell membrane</location>
        <topology evidence="1 9">Multi-pass membrane protein</topology>
    </subcellularLocation>
</comment>
<keyword evidence="13" id="KW-1185">Reference proteome</keyword>
<evidence type="ECO:0000256" key="3">
    <source>
        <dbReference type="ARBA" id="ARBA00022448"/>
    </source>
</evidence>
<dbReference type="FunFam" id="1.10.3720.10:FF:000001">
    <property type="entry name" value="Glycine betaine ABC transporter, permease"/>
    <property type="match status" value="1"/>
</dbReference>
<dbReference type="SMART" id="SM00382">
    <property type="entry name" value="AAA"/>
    <property type="match status" value="1"/>
</dbReference>
<feature type="transmembrane region" description="Helical" evidence="9">
    <location>
        <begin position="613"/>
        <end position="636"/>
    </location>
</feature>
<dbReference type="Pfam" id="PF00528">
    <property type="entry name" value="BPD_transp_1"/>
    <property type="match status" value="1"/>
</dbReference>
<dbReference type="InterPro" id="IPR003439">
    <property type="entry name" value="ABC_transporter-like_ATP-bd"/>
</dbReference>
<dbReference type="GO" id="GO:0016887">
    <property type="term" value="F:ATP hydrolysis activity"/>
    <property type="evidence" value="ECO:0007669"/>
    <property type="project" value="InterPro"/>
</dbReference>
<dbReference type="GO" id="GO:0005524">
    <property type="term" value="F:ATP binding"/>
    <property type="evidence" value="ECO:0007669"/>
    <property type="project" value="UniProtKB-KW"/>
</dbReference>
<feature type="transmembrane region" description="Helical" evidence="9">
    <location>
        <begin position="465"/>
        <end position="483"/>
    </location>
</feature>
<keyword evidence="8 9" id="KW-0472">Membrane</keyword>
<feature type="transmembrane region" description="Helical" evidence="9">
    <location>
        <begin position="403"/>
        <end position="429"/>
    </location>
</feature>
<dbReference type="InterPro" id="IPR035906">
    <property type="entry name" value="MetI-like_sf"/>
</dbReference>
<dbReference type="SUPFAM" id="SSF161098">
    <property type="entry name" value="MetI-like"/>
    <property type="match status" value="1"/>
</dbReference>
<dbReference type="Gene3D" id="3.40.50.300">
    <property type="entry name" value="P-loop containing nucleotide triphosphate hydrolases"/>
    <property type="match status" value="1"/>
</dbReference>
<dbReference type="PROSITE" id="PS50928">
    <property type="entry name" value="ABC_TM1"/>
    <property type="match status" value="1"/>
</dbReference>
<dbReference type="InterPro" id="IPR000515">
    <property type="entry name" value="MetI-like"/>
</dbReference>
<feature type="transmembrane region" description="Helical" evidence="9">
    <location>
        <begin position="490"/>
        <end position="514"/>
    </location>
</feature>
<evidence type="ECO:0000256" key="6">
    <source>
        <dbReference type="ARBA" id="ARBA00022840"/>
    </source>
</evidence>
<proteinExistence type="inferred from homology"/>
<dbReference type="OrthoDB" id="9815258at2"/>
<dbReference type="GO" id="GO:0031460">
    <property type="term" value="P:glycine betaine transport"/>
    <property type="evidence" value="ECO:0007669"/>
    <property type="project" value="UniProtKB-ARBA"/>
</dbReference>
<dbReference type="Proteomes" id="UP000231070">
    <property type="component" value="Unassembled WGS sequence"/>
</dbReference>
<evidence type="ECO:0000256" key="4">
    <source>
        <dbReference type="ARBA" id="ARBA00022692"/>
    </source>
</evidence>
<evidence type="ECO:0000256" key="8">
    <source>
        <dbReference type="ARBA" id="ARBA00023136"/>
    </source>
</evidence>
<keyword evidence="3 9" id="KW-0813">Transport</keyword>
<keyword evidence="4 9" id="KW-0812">Transmembrane</keyword>
<comment type="similarity">
    <text evidence="9">Belongs to the binding-protein-dependent transport system permease family.</text>
</comment>
<dbReference type="GO" id="GO:0055085">
    <property type="term" value="P:transmembrane transport"/>
    <property type="evidence" value="ECO:0007669"/>
    <property type="project" value="InterPro"/>
</dbReference>
<dbReference type="PROSITE" id="PS00211">
    <property type="entry name" value="ABC_TRANSPORTER_1"/>
    <property type="match status" value="1"/>
</dbReference>
<keyword evidence="5" id="KW-0547">Nucleotide-binding</keyword>
<protein>
    <submittedName>
        <fullName evidence="12">ABC transporter permease</fullName>
    </submittedName>
</protein>
<organism evidence="12 13">
    <name type="scientific">Pleomorphomonas carboxyditropha</name>
    <dbReference type="NCBI Taxonomy" id="2023338"/>
    <lineage>
        <taxon>Bacteria</taxon>
        <taxon>Pseudomonadati</taxon>
        <taxon>Pseudomonadota</taxon>
        <taxon>Alphaproteobacteria</taxon>
        <taxon>Hyphomicrobiales</taxon>
        <taxon>Pleomorphomonadaceae</taxon>
        <taxon>Pleomorphomonas</taxon>
    </lineage>
</organism>